<comment type="subunit">
    <text evidence="9">Homodimer.</text>
</comment>
<evidence type="ECO:0000313" key="12">
    <source>
        <dbReference type="EMBL" id="NFF87583.1"/>
    </source>
</evidence>
<dbReference type="Gene3D" id="3.30.1330.10">
    <property type="entry name" value="PurM-like, N-terminal domain"/>
    <property type="match status" value="1"/>
</dbReference>
<feature type="binding site" evidence="9">
    <location>
        <position position="224"/>
    </location>
    <ligand>
        <name>Mg(2+)</name>
        <dbReference type="ChEBI" id="CHEBI:18420"/>
    </ligand>
</feature>
<dbReference type="InterPro" id="IPR036921">
    <property type="entry name" value="PurM-like_N_sf"/>
</dbReference>
<dbReference type="InterPro" id="IPR016188">
    <property type="entry name" value="PurM-like_N"/>
</dbReference>
<dbReference type="GO" id="GO:0005524">
    <property type="term" value="F:ATP binding"/>
    <property type="evidence" value="ECO:0007669"/>
    <property type="project" value="UniProtKB-UniRule"/>
</dbReference>
<feature type="binding site" evidence="9">
    <location>
        <position position="49"/>
    </location>
    <ligand>
        <name>Mg(2+)</name>
        <dbReference type="ChEBI" id="CHEBI:18420"/>
    </ligand>
</feature>
<comment type="caution">
    <text evidence="12">The sequence shown here is derived from an EMBL/GenBank/DDBJ whole genome shotgun (WGS) entry which is preliminary data.</text>
</comment>
<feature type="binding site" description="in other chain" evidence="9">
    <location>
        <position position="66"/>
    </location>
    <ligand>
        <name>ATP</name>
        <dbReference type="ChEBI" id="CHEBI:30616"/>
        <note>ligand shared between dimeric partners</note>
    </ligand>
</feature>
<keyword evidence="5 9" id="KW-0418">Kinase</keyword>
<dbReference type="EMBL" id="SWOV01000013">
    <property type="protein sequence ID" value="NFF87583.1"/>
    <property type="molecule type" value="Genomic_DNA"/>
</dbReference>
<keyword evidence="3 9" id="KW-0479">Metal-binding</keyword>
<dbReference type="EC" id="2.7.9.3" evidence="9"/>
<dbReference type="Pfam" id="PF00586">
    <property type="entry name" value="AIRS"/>
    <property type="match status" value="1"/>
</dbReference>
<feature type="binding site" description="in other chain" evidence="9">
    <location>
        <position position="19"/>
    </location>
    <ligand>
        <name>ATP</name>
        <dbReference type="ChEBI" id="CHEBI:30616"/>
        <note>ligand shared between dimeric partners</note>
    </ligand>
</feature>
<feature type="binding site" description="in other chain" evidence="9">
    <location>
        <position position="89"/>
    </location>
    <ligand>
        <name>ATP</name>
        <dbReference type="ChEBI" id="CHEBI:30616"/>
        <note>ligand shared between dimeric partners</note>
    </ligand>
</feature>
<keyword evidence="8 9" id="KW-0711">Selenium</keyword>
<feature type="site" description="Important for catalytic activity" evidence="9">
    <location>
        <position position="19"/>
    </location>
</feature>
<evidence type="ECO:0000256" key="6">
    <source>
        <dbReference type="ARBA" id="ARBA00022840"/>
    </source>
</evidence>
<sequence length="345" mass="37002">MSKNIKLTSLTKNSGCAAKIGPGVLHSVLSSLPKFEDENLIVGFDTSDDACVYKINDDTVVIKTVDFFPPMVDDPYTFGQVAAANALSDVYAMGGNPSIAMNLICFPSCLDISIMREILAGGYDKVKEAGAVIAGGHTIADPTPKYGLCVSGFARPEEILSNSNAKIGDVIILTKPLGIGIMNTAAKAELIGENKIKEVTSIMSTLNKYAKECTSGLEIHSCTDVTGFGLIGHGYEMASGSKKTIEIFSEYVPIIDGALDYAKMGIIPEGMYNNLDYLKDKFAVEANISQELQDVLIDPQTSGGLLLSLPEKHAKEFLSRIEKFTPYAKIIGQVLDKGDKPIVIK</sequence>
<feature type="domain" description="PurM-like C-terminal" evidence="11">
    <location>
        <begin position="166"/>
        <end position="339"/>
    </location>
</feature>
<comment type="cofactor">
    <cofactor evidence="9">
        <name>Mg(2+)</name>
        <dbReference type="ChEBI" id="CHEBI:18420"/>
    </cofactor>
    <text evidence="9">Binds 1 Mg(2+) ion per monomer.</text>
</comment>
<dbReference type="InterPro" id="IPR010918">
    <property type="entry name" value="PurM-like_C_dom"/>
</dbReference>
<name>A0A0L9Y6E2_CLOBO</name>
<dbReference type="InterPro" id="IPR004536">
    <property type="entry name" value="SPS/SelD"/>
</dbReference>
<feature type="binding site" evidence="9">
    <location>
        <begin position="136"/>
        <end position="138"/>
    </location>
    <ligand>
        <name>ATP</name>
        <dbReference type="ChEBI" id="CHEBI:30616"/>
        <note>ligand shared between dimeric partners</note>
    </ligand>
</feature>
<dbReference type="PIRSF" id="PIRSF036407">
    <property type="entry name" value="Selenphspht_syn"/>
    <property type="match status" value="1"/>
</dbReference>
<evidence type="ECO:0000256" key="5">
    <source>
        <dbReference type="ARBA" id="ARBA00022777"/>
    </source>
</evidence>
<dbReference type="NCBIfam" id="NF002098">
    <property type="entry name" value="PRK00943.1"/>
    <property type="match status" value="1"/>
</dbReference>
<dbReference type="GO" id="GO:0000287">
    <property type="term" value="F:magnesium ion binding"/>
    <property type="evidence" value="ECO:0007669"/>
    <property type="project" value="UniProtKB-UniRule"/>
</dbReference>
<dbReference type="FunFam" id="3.30.1330.10:FF:000003">
    <property type="entry name" value="Selenide, water dikinase"/>
    <property type="match status" value="1"/>
</dbReference>
<reference evidence="14 15" key="1">
    <citation type="submission" date="2019-04" db="EMBL/GenBank/DDBJ databases">
        <title>Genome sequencing of Clostridium botulinum Groups I-IV and Clostridium butyricum.</title>
        <authorList>
            <person name="Brunt J."/>
            <person name="Van Vliet A.H.M."/>
            <person name="Stringer S.C."/>
            <person name="Carter A.T."/>
            <person name="Peck M.W."/>
        </authorList>
    </citation>
    <scope>NUCLEOTIDE SEQUENCE [LARGE SCALE GENOMIC DNA]</scope>
    <source>
        <strain evidence="12 15">1605</strain>
        <strain evidence="13 14">CB-K-33E</strain>
    </source>
</reference>
<keyword evidence="7 9" id="KW-0460">Magnesium</keyword>
<evidence type="ECO:0000256" key="7">
    <source>
        <dbReference type="ARBA" id="ARBA00022842"/>
    </source>
</evidence>
<dbReference type="GO" id="GO:0005737">
    <property type="term" value="C:cytoplasm"/>
    <property type="evidence" value="ECO:0007669"/>
    <property type="project" value="TreeGrafter"/>
</dbReference>
<evidence type="ECO:0000313" key="15">
    <source>
        <dbReference type="Proteomes" id="UP000476820"/>
    </source>
</evidence>
<dbReference type="Gene3D" id="3.90.650.10">
    <property type="entry name" value="PurM-like C-terminal domain"/>
    <property type="match status" value="1"/>
</dbReference>
<feature type="binding site" description="in other chain" evidence="9">
    <location>
        <begin position="46"/>
        <end position="48"/>
    </location>
    <ligand>
        <name>ATP</name>
        <dbReference type="ChEBI" id="CHEBI:30616"/>
        <note>ligand shared between dimeric partners</note>
    </ligand>
</feature>
<evidence type="ECO:0000256" key="9">
    <source>
        <dbReference type="HAMAP-Rule" id="MF_00625"/>
    </source>
</evidence>
<comment type="catalytic activity">
    <reaction evidence="9">
        <text>hydrogenselenide + ATP + H2O = selenophosphate + AMP + phosphate + 2 H(+)</text>
        <dbReference type="Rhea" id="RHEA:18737"/>
        <dbReference type="ChEBI" id="CHEBI:15377"/>
        <dbReference type="ChEBI" id="CHEBI:15378"/>
        <dbReference type="ChEBI" id="CHEBI:16144"/>
        <dbReference type="ChEBI" id="CHEBI:29317"/>
        <dbReference type="ChEBI" id="CHEBI:30616"/>
        <dbReference type="ChEBI" id="CHEBI:43474"/>
        <dbReference type="ChEBI" id="CHEBI:456215"/>
        <dbReference type="EC" id="2.7.9.3"/>
    </reaction>
</comment>
<evidence type="ECO:0000256" key="1">
    <source>
        <dbReference type="ARBA" id="ARBA00008026"/>
    </source>
</evidence>
<dbReference type="InterPro" id="IPR036676">
    <property type="entry name" value="PurM-like_C_sf"/>
</dbReference>
<dbReference type="Pfam" id="PF02769">
    <property type="entry name" value="AIRS_C"/>
    <property type="match status" value="1"/>
</dbReference>
<evidence type="ECO:0000259" key="11">
    <source>
        <dbReference type="Pfam" id="PF02769"/>
    </source>
</evidence>
<dbReference type="EMBL" id="SWVK01000002">
    <property type="protein sequence ID" value="NFN33878.1"/>
    <property type="molecule type" value="Genomic_DNA"/>
</dbReference>
<comment type="function">
    <text evidence="9">Synthesizes selenophosphate from selenide and ATP.</text>
</comment>
<evidence type="ECO:0000256" key="4">
    <source>
        <dbReference type="ARBA" id="ARBA00022741"/>
    </source>
</evidence>
<dbReference type="SUPFAM" id="SSF55326">
    <property type="entry name" value="PurM N-terminal domain-like"/>
    <property type="match status" value="1"/>
</dbReference>
<accession>A0A0L9Y6E2</accession>
<feature type="active site" evidence="9">
    <location>
        <position position="16"/>
    </location>
</feature>
<gene>
    <name evidence="9 12" type="primary">selD</name>
    <name evidence="12" type="ORF">FC774_06815</name>
    <name evidence="13" type="ORF">FDB51_01785</name>
</gene>
<keyword evidence="2 9" id="KW-0808">Transferase</keyword>
<keyword evidence="4 9" id="KW-0547">Nucleotide-binding</keyword>
<dbReference type="HAMAP" id="MF_00625">
    <property type="entry name" value="SelD"/>
    <property type="match status" value="1"/>
</dbReference>
<evidence type="ECO:0000256" key="8">
    <source>
        <dbReference type="ARBA" id="ARBA00023266"/>
    </source>
</evidence>
<dbReference type="PANTHER" id="PTHR10256:SF0">
    <property type="entry name" value="INACTIVE SELENIDE, WATER DIKINASE-LIKE PROTEIN-RELATED"/>
    <property type="match status" value="1"/>
</dbReference>
<dbReference type="GO" id="GO:0004756">
    <property type="term" value="F:selenide, water dikinase activity"/>
    <property type="evidence" value="ECO:0007669"/>
    <property type="project" value="UniProtKB-UniRule"/>
</dbReference>
<dbReference type="NCBIfam" id="TIGR00476">
    <property type="entry name" value="selD"/>
    <property type="match status" value="1"/>
</dbReference>
<dbReference type="AlphaFoldDB" id="A0A0L9Y6E2"/>
<dbReference type="GO" id="GO:0016260">
    <property type="term" value="P:selenocysteine biosynthetic process"/>
    <property type="evidence" value="ECO:0007669"/>
    <property type="project" value="InterPro"/>
</dbReference>
<keyword evidence="6 9" id="KW-0067">ATP-binding</keyword>
<dbReference type="Proteomes" id="UP000476820">
    <property type="component" value="Unassembled WGS sequence"/>
</dbReference>
<dbReference type="PANTHER" id="PTHR10256">
    <property type="entry name" value="SELENIDE, WATER DIKINASE"/>
    <property type="match status" value="1"/>
</dbReference>
<dbReference type="SUPFAM" id="SSF56042">
    <property type="entry name" value="PurM C-terminal domain-like"/>
    <property type="match status" value="1"/>
</dbReference>
<organism evidence="12 15">
    <name type="scientific">Clostridium botulinum</name>
    <dbReference type="NCBI Taxonomy" id="1491"/>
    <lineage>
        <taxon>Bacteria</taxon>
        <taxon>Bacillati</taxon>
        <taxon>Bacillota</taxon>
        <taxon>Clostridia</taxon>
        <taxon>Eubacteriales</taxon>
        <taxon>Clostridiaceae</taxon>
        <taxon>Clostridium</taxon>
    </lineage>
</organism>
<dbReference type="InterPro" id="IPR023061">
    <property type="entry name" value="SelD_I"/>
</dbReference>
<dbReference type="CDD" id="cd02195">
    <property type="entry name" value="SelD"/>
    <property type="match status" value="1"/>
</dbReference>
<proteinExistence type="inferred from homology"/>
<evidence type="ECO:0000259" key="10">
    <source>
        <dbReference type="Pfam" id="PF00586"/>
    </source>
</evidence>
<comment type="similarity">
    <text evidence="1 9">Belongs to the selenophosphate synthase 1 family. Class I subfamily.</text>
</comment>
<dbReference type="RefSeq" id="WP_017826282.1">
    <property type="nucleotide sequence ID" value="NZ_JACBDB010000003.1"/>
</dbReference>
<protein>
    <recommendedName>
        <fullName evidence="9">Selenide, water dikinase</fullName>
        <ecNumber evidence="9">2.7.9.3</ecNumber>
    </recommendedName>
    <alternativeName>
        <fullName evidence="9">Selenium donor protein</fullName>
    </alternativeName>
    <alternativeName>
        <fullName evidence="9">Selenophosphate synthase</fullName>
    </alternativeName>
</protein>
<evidence type="ECO:0000313" key="13">
    <source>
        <dbReference type="EMBL" id="NFN33878.1"/>
    </source>
</evidence>
<feature type="binding site" evidence="9">
    <location>
        <position position="89"/>
    </location>
    <ligand>
        <name>Mg(2+)</name>
        <dbReference type="ChEBI" id="CHEBI:18420"/>
    </ligand>
</feature>
<dbReference type="Proteomes" id="UP000473681">
    <property type="component" value="Unassembled WGS sequence"/>
</dbReference>
<evidence type="ECO:0000256" key="3">
    <source>
        <dbReference type="ARBA" id="ARBA00022723"/>
    </source>
</evidence>
<dbReference type="OrthoDB" id="9772934at2"/>
<evidence type="ECO:0000256" key="2">
    <source>
        <dbReference type="ARBA" id="ARBA00022679"/>
    </source>
</evidence>
<evidence type="ECO:0000313" key="14">
    <source>
        <dbReference type="Proteomes" id="UP000473681"/>
    </source>
</evidence>
<feature type="domain" description="PurM-like N-terminal" evidence="10">
    <location>
        <begin position="48"/>
        <end position="153"/>
    </location>
</feature>